<keyword evidence="1" id="KW-0732">Signal</keyword>
<accession>A0ABX5Y549</accession>
<keyword evidence="3" id="KW-1185">Reference proteome</keyword>
<reference evidence="2 3" key="1">
    <citation type="submission" date="2019-07" db="EMBL/GenBank/DDBJ databases">
        <title>Complete Genome Sequence of drought tolerant Plant Growth-Promoting Rhizobacterium Glutamicibacter halophytocola DR408.</title>
        <authorList>
            <person name="Nishu S.D."/>
            <person name="Lee T.K."/>
        </authorList>
    </citation>
    <scope>NUCLEOTIDE SEQUENCE [LARGE SCALE GENOMIC DNA]</scope>
    <source>
        <strain evidence="2 3">DR408</strain>
    </source>
</reference>
<gene>
    <name evidence="2" type="ORF">FQA45_02240</name>
</gene>
<dbReference type="Proteomes" id="UP000320717">
    <property type="component" value="Chromosome"/>
</dbReference>
<proteinExistence type="predicted"/>
<dbReference type="EMBL" id="CP042260">
    <property type="protein sequence ID" value="QDY65214.1"/>
    <property type="molecule type" value="Genomic_DNA"/>
</dbReference>
<protein>
    <recommendedName>
        <fullName evidence="4">Lipoprotein</fullName>
    </recommendedName>
</protein>
<sequence>MSLSGRRIDVLAAGLLLATLAATGCVQKTSDAVNAQWSLMDSSAVTSKSTSLDLGVMRIACGSGVTGGITGAQVDYGEENITIGMVVEPLTGAPQTCQSNETVPYTLELEEPVGQRTLIDASCAAADTPLDETGGCGQEGIRWAP</sequence>
<dbReference type="PROSITE" id="PS51257">
    <property type="entry name" value="PROKAR_LIPOPROTEIN"/>
    <property type="match status" value="1"/>
</dbReference>
<evidence type="ECO:0000313" key="3">
    <source>
        <dbReference type="Proteomes" id="UP000320717"/>
    </source>
</evidence>
<evidence type="ECO:0000313" key="2">
    <source>
        <dbReference type="EMBL" id="QDY65214.1"/>
    </source>
</evidence>
<feature type="signal peptide" evidence="1">
    <location>
        <begin position="1"/>
        <end position="24"/>
    </location>
</feature>
<evidence type="ECO:0008006" key="4">
    <source>
        <dbReference type="Google" id="ProtNLM"/>
    </source>
</evidence>
<dbReference type="RefSeq" id="WP_146275085.1">
    <property type="nucleotide sequence ID" value="NZ_CP042260.1"/>
</dbReference>
<feature type="chain" id="PRO_5046247674" description="Lipoprotein" evidence="1">
    <location>
        <begin position="25"/>
        <end position="145"/>
    </location>
</feature>
<evidence type="ECO:0000256" key="1">
    <source>
        <dbReference type="SAM" id="SignalP"/>
    </source>
</evidence>
<organism evidence="2 3">
    <name type="scientific">Glutamicibacter halophytocola</name>
    <dbReference type="NCBI Taxonomy" id="1933880"/>
    <lineage>
        <taxon>Bacteria</taxon>
        <taxon>Bacillati</taxon>
        <taxon>Actinomycetota</taxon>
        <taxon>Actinomycetes</taxon>
        <taxon>Micrococcales</taxon>
        <taxon>Micrococcaceae</taxon>
        <taxon>Glutamicibacter</taxon>
    </lineage>
</organism>
<name>A0ABX5Y549_9MICC</name>